<dbReference type="Gene3D" id="3.40.50.12470">
    <property type="match status" value="1"/>
</dbReference>
<organism evidence="8">
    <name type="scientific">uncultured Thiotrichaceae bacterium</name>
    <dbReference type="NCBI Taxonomy" id="298394"/>
    <lineage>
        <taxon>Bacteria</taxon>
        <taxon>Pseudomonadati</taxon>
        <taxon>Pseudomonadota</taxon>
        <taxon>Gammaproteobacteria</taxon>
        <taxon>Thiotrichales</taxon>
        <taxon>Thiotrichaceae</taxon>
        <taxon>environmental samples</taxon>
    </lineage>
</organism>
<keyword evidence="5" id="KW-0786">Thiamine pyrophosphate</keyword>
<dbReference type="SMART" id="SM00861">
    <property type="entry name" value="Transket_pyr"/>
    <property type="match status" value="1"/>
</dbReference>
<dbReference type="PANTHER" id="PTHR23152">
    <property type="entry name" value="2-OXOGLUTARATE DEHYDROGENASE"/>
    <property type="match status" value="1"/>
</dbReference>
<dbReference type="InterPro" id="IPR029061">
    <property type="entry name" value="THDP-binding"/>
</dbReference>
<dbReference type="NCBIfam" id="TIGR00239">
    <property type="entry name" value="2oxo_dh_E1"/>
    <property type="match status" value="1"/>
</dbReference>
<protein>
    <recommendedName>
        <fullName evidence="3">oxoglutarate dehydrogenase (succinyl-transferring)</fullName>
        <ecNumber evidence="3">1.2.4.2</ecNumber>
    </recommendedName>
</protein>
<dbReference type="GO" id="GO:0045252">
    <property type="term" value="C:oxoglutarate dehydrogenase complex"/>
    <property type="evidence" value="ECO:0007669"/>
    <property type="project" value="TreeGrafter"/>
</dbReference>
<dbReference type="CDD" id="cd02016">
    <property type="entry name" value="TPP_E1_OGDC_like"/>
    <property type="match status" value="1"/>
</dbReference>
<dbReference type="SUPFAM" id="SSF52518">
    <property type="entry name" value="Thiamin diphosphate-binding fold (THDP-binding)"/>
    <property type="match status" value="2"/>
</dbReference>
<evidence type="ECO:0000256" key="6">
    <source>
        <dbReference type="SAM" id="MobiDB-lite"/>
    </source>
</evidence>
<dbReference type="PANTHER" id="PTHR23152:SF4">
    <property type="entry name" value="2-OXOADIPATE DEHYDROGENASE COMPLEX COMPONENT E1"/>
    <property type="match status" value="1"/>
</dbReference>
<evidence type="ECO:0000256" key="3">
    <source>
        <dbReference type="ARBA" id="ARBA00012280"/>
    </source>
</evidence>
<dbReference type="GO" id="GO:0006099">
    <property type="term" value="P:tricarboxylic acid cycle"/>
    <property type="evidence" value="ECO:0007669"/>
    <property type="project" value="TreeGrafter"/>
</dbReference>
<evidence type="ECO:0000313" key="8">
    <source>
        <dbReference type="EMBL" id="CAA6810472.1"/>
    </source>
</evidence>
<dbReference type="EMBL" id="CACVAV010000166">
    <property type="protein sequence ID" value="CAA6810472.1"/>
    <property type="molecule type" value="Genomic_DNA"/>
</dbReference>
<comment type="function">
    <text evidence="2">E1 component of the 2-oxoglutarate dehydrogenase (OGDH) complex which catalyzes the decarboxylation of 2-oxoglutarate, the first step in the conversion of 2-oxoglutarate to succinyl-CoA and CO(2).</text>
</comment>
<dbReference type="EC" id="1.2.4.2" evidence="3"/>
<accession>A0A6S6SWP9</accession>
<dbReference type="Gene3D" id="1.10.287.1150">
    <property type="entry name" value="TPP helical domain"/>
    <property type="match status" value="1"/>
</dbReference>
<dbReference type="NCBIfam" id="NF008907">
    <property type="entry name" value="PRK12270.1"/>
    <property type="match status" value="1"/>
</dbReference>
<evidence type="ECO:0000256" key="5">
    <source>
        <dbReference type="ARBA" id="ARBA00023052"/>
    </source>
</evidence>
<dbReference type="GO" id="GO:0004591">
    <property type="term" value="F:oxoglutarate dehydrogenase (succinyl-transferring) activity"/>
    <property type="evidence" value="ECO:0007669"/>
    <property type="project" value="UniProtKB-EC"/>
</dbReference>
<evidence type="ECO:0000256" key="2">
    <source>
        <dbReference type="ARBA" id="ARBA00003906"/>
    </source>
</evidence>
<dbReference type="GO" id="GO:0030976">
    <property type="term" value="F:thiamine pyrophosphate binding"/>
    <property type="evidence" value="ECO:0007669"/>
    <property type="project" value="InterPro"/>
</dbReference>
<dbReference type="InterPro" id="IPR042179">
    <property type="entry name" value="KGD_C_sf"/>
</dbReference>
<dbReference type="Pfam" id="PF00676">
    <property type="entry name" value="E1_dh"/>
    <property type="match status" value="1"/>
</dbReference>
<keyword evidence="4 8" id="KW-0560">Oxidoreductase</keyword>
<evidence type="ECO:0000256" key="4">
    <source>
        <dbReference type="ARBA" id="ARBA00023002"/>
    </source>
</evidence>
<comment type="cofactor">
    <cofactor evidence="1">
        <name>thiamine diphosphate</name>
        <dbReference type="ChEBI" id="CHEBI:58937"/>
    </cofactor>
</comment>
<dbReference type="InterPro" id="IPR001017">
    <property type="entry name" value="DH_E1"/>
</dbReference>
<evidence type="ECO:0000256" key="1">
    <source>
        <dbReference type="ARBA" id="ARBA00001964"/>
    </source>
</evidence>
<dbReference type="GO" id="GO:0005829">
    <property type="term" value="C:cytosol"/>
    <property type="evidence" value="ECO:0007669"/>
    <property type="project" value="TreeGrafter"/>
</dbReference>
<dbReference type="NCBIfam" id="NF006914">
    <property type="entry name" value="PRK09404.1"/>
    <property type="match status" value="1"/>
</dbReference>
<dbReference type="InterPro" id="IPR005475">
    <property type="entry name" value="Transketolase-like_Pyr-bd"/>
</dbReference>
<feature type="domain" description="Transketolase-like pyrimidine-binding" evidence="7">
    <location>
        <begin position="557"/>
        <end position="750"/>
    </location>
</feature>
<evidence type="ECO:0000259" key="7">
    <source>
        <dbReference type="SMART" id="SM00861"/>
    </source>
</evidence>
<feature type="non-terminal residue" evidence="8">
    <location>
        <position position="1"/>
    </location>
</feature>
<gene>
    <name evidence="8" type="ORF">HELGO_WM36828</name>
</gene>
<dbReference type="AlphaFoldDB" id="A0A6S6SWP9"/>
<dbReference type="InterPro" id="IPR031717">
    <property type="entry name" value="ODO-1/KGD_C"/>
</dbReference>
<proteinExistence type="predicted"/>
<name>A0A6S6SWP9_9GAMM</name>
<dbReference type="Gene3D" id="3.40.50.970">
    <property type="match status" value="1"/>
</dbReference>
<feature type="region of interest" description="Disordered" evidence="6">
    <location>
        <begin position="15"/>
        <end position="35"/>
    </location>
</feature>
<dbReference type="Pfam" id="PF16870">
    <property type="entry name" value="OxoGdeHyase_C"/>
    <property type="match status" value="1"/>
</dbReference>
<reference evidence="8" key="1">
    <citation type="submission" date="2020-01" db="EMBL/GenBank/DDBJ databases">
        <authorList>
            <person name="Meier V. D."/>
            <person name="Meier V D."/>
        </authorList>
    </citation>
    <scope>NUCLEOTIDE SEQUENCE</scope>
    <source>
        <strain evidence="8">HLG_WM_MAG_08</strain>
    </source>
</reference>
<dbReference type="Gene3D" id="3.40.50.11610">
    <property type="entry name" value="Multifunctional 2-oxoglutarate metabolism enzyme, C-terminal domain"/>
    <property type="match status" value="1"/>
</dbReference>
<dbReference type="Pfam" id="PF02779">
    <property type="entry name" value="Transket_pyr"/>
    <property type="match status" value="1"/>
</dbReference>
<sequence>GDWANFLLGFEMAESQPTPVNGHNGAATDSSSSDHAQGLTSEQWYVSQGRRLVTLYRLVGHLAAKIDPLKLTDRELPPELNPEKYGLGPEAMDTPLLVKSIDPEQPLPLSKIIEILSKVYCGSIGSEFFHIASTKKRNWLKRKLESTRGDWSQTLTTGERCEVLTHLIAAEDFERYLHRRYVGQKRFSLEGGESLIPVLDRLIQNGGEQGISDMVLGMAHRGRLNVLVNILGKSPQDLFSEFEDRVNFGGENGSGDVKYHQGFYSDIQTDGGRVHLALAFNPSHLEIVSPVVEGGVRARQDRYPNGGKNRVLPIAIHGDAAFIGQGVTAETLNLAQTEGFGTGGTIHIVVNNQVGFTTTSRPGLSRSSIYCTEVAKMIQAPIFHVNGDDPDALTFVTKLALEYRMLFNDDVVIDLVCYRRHGHNEADEPMVTQPEMYRHIKQHPTTRALYADKMIKEGVLSREDIDELTTQYRHSLDKGRVVVREFLTGSRNGYGDDRQRFVDATEPDTSVHTAVSEATLQKLGKKLVSAPDDFVLQKGVAKLQADRGKMLTGELQLDWGMAETLAYASLLRDGLSVRLSGQDSGRGTFAHRHAILHDQDTSRVHLPLQHLFINQPKFTVINSLLSELAVLGFEYGYATSSSDSLVIWEAQFGDFANCAQVVIDQFISSGLQKWGRICQLTMFLPHGYEGQGPEHSSARLERFLQLCAQLNMRVWVPTTPAQLFHLLRDQMLRDFRRPLIVMMPKSLLRHPLSKSDLSELTDGGLQVCLPEQDELDAAAVRRVVLCSGKVYYDLLKQRRERNIQDIAIVRVEQLYPFPRRALAGIMEDYPQAVEIVWCQDEPRNQGAWYQIQHHLWALLDDKHRKLGYAGRDASASPACGSPTLHAAQQKALIDTALSPELVEDQGERLEW</sequence>
<dbReference type="InterPro" id="IPR011603">
    <property type="entry name" value="2oxoglutarate_DH_E1"/>
</dbReference>
<dbReference type="PIRSF" id="PIRSF000157">
    <property type="entry name" value="Oxoglu_dh_E1"/>
    <property type="match status" value="1"/>
</dbReference>